<name>A0A1B1UN73_9BRAD</name>
<evidence type="ECO:0000313" key="3">
    <source>
        <dbReference type="Proteomes" id="UP000092839"/>
    </source>
</evidence>
<sequence>MNYGIGIALVAVAAVLLYAGWPDKDGRSPRFLRFNAALVLYPPLVLVFLAFGSALLINAL</sequence>
<protein>
    <submittedName>
        <fullName evidence="2">Uncharacterized protein</fullName>
    </submittedName>
</protein>
<accession>A0A1B1UN73</accession>
<keyword evidence="3" id="KW-1185">Reference proteome</keyword>
<proteinExistence type="predicted"/>
<dbReference type="EMBL" id="CP016428">
    <property type="protein sequence ID" value="ANW04164.1"/>
    <property type="molecule type" value="Genomic_DNA"/>
</dbReference>
<keyword evidence="1" id="KW-0472">Membrane</keyword>
<evidence type="ECO:0000256" key="1">
    <source>
        <dbReference type="SAM" id="Phobius"/>
    </source>
</evidence>
<dbReference type="KEGG" id="bic:LMTR13_32490"/>
<evidence type="ECO:0000313" key="2">
    <source>
        <dbReference type="EMBL" id="ANW04164.1"/>
    </source>
</evidence>
<gene>
    <name evidence="2" type="ORF">LMTR13_32490</name>
</gene>
<keyword evidence="1" id="KW-1133">Transmembrane helix</keyword>
<dbReference type="RefSeq" id="WP_065731320.1">
    <property type="nucleotide sequence ID" value="NZ_CP016428.1"/>
</dbReference>
<reference evidence="2 3" key="1">
    <citation type="submission" date="2016-07" db="EMBL/GenBank/DDBJ databases">
        <title>Complete genome sequence of Bradyrhizobium icense LMTR 13T, a potential inoculant strain isolated from lima bean (Phaseolus lunatus) in Peru.</title>
        <authorList>
            <person name="Ormeno-Orrillo E."/>
            <person name="Duran D."/>
            <person name="Rogel M.A."/>
            <person name="Rey L."/>
            <person name="Imperial J."/>
            <person name="Ruiz-Argueso T."/>
            <person name="Martinez-Romero E."/>
        </authorList>
    </citation>
    <scope>NUCLEOTIDE SEQUENCE [LARGE SCALE GENOMIC DNA]</scope>
    <source>
        <strain evidence="2 3">LMTR 13</strain>
    </source>
</reference>
<organism evidence="2 3">
    <name type="scientific">Bradyrhizobium icense</name>
    <dbReference type="NCBI Taxonomy" id="1274631"/>
    <lineage>
        <taxon>Bacteria</taxon>
        <taxon>Pseudomonadati</taxon>
        <taxon>Pseudomonadota</taxon>
        <taxon>Alphaproteobacteria</taxon>
        <taxon>Hyphomicrobiales</taxon>
        <taxon>Nitrobacteraceae</taxon>
        <taxon>Bradyrhizobium</taxon>
    </lineage>
</organism>
<keyword evidence="1" id="KW-0812">Transmembrane</keyword>
<dbReference type="Proteomes" id="UP000092839">
    <property type="component" value="Chromosome"/>
</dbReference>
<dbReference type="AlphaFoldDB" id="A0A1B1UN73"/>
<feature type="transmembrane region" description="Helical" evidence="1">
    <location>
        <begin position="38"/>
        <end position="57"/>
    </location>
</feature>